<keyword evidence="3" id="KW-1185">Reference proteome</keyword>
<comment type="caution">
    <text evidence="2">The sequence shown here is derived from an EMBL/GenBank/DDBJ whole genome shotgun (WGS) entry which is preliminary data.</text>
</comment>
<gene>
    <name evidence="2" type="ORF">NKR19_g8557</name>
</gene>
<protein>
    <submittedName>
        <fullName evidence="2">Uncharacterized protein</fullName>
    </submittedName>
</protein>
<dbReference type="Proteomes" id="UP001174691">
    <property type="component" value="Unassembled WGS sequence"/>
</dbReference>
<evidence type="ECO:0000313" key="2">
    <source>
        <dbReference type="EMBL" id="KAJ9134695.1"/>
    </source>
</evidence>
<feature type="region of interest" description="Disordered" evidence="1">
    <location>
        <begin position="1"/>
        <end position="43"/>
    </location>
</feature>
<reference evidence="2" key="1">
    <citation type="submission" date="2022-07" db="EMBL/GenBank/DDBJ databases">
        <title>Fungi with potential for degradation of polypropylene.</title>
        <authorList>
            <person name="Gostincar C."/>
        </authorList>
    </citation>
    <scope>NUCLEOTIDE SEQUENCE</scope>
    <source>
        <strain evidence="2">EXF-13287</strain>
    </source>
</reference>
<dbReference type="EMBL" id="JANBVN010000177">
    <property type="protein sequence ID" value="KAJ9134695.1"/>
    <property type="molecule type" value="Genomic_DNA"/>
</dbReference>
<sequence length="74" mass="7897">MNAPISSPTMSSSQPSSFASTRTSSTDKIAPPPPPRQTTTPSTDVFLRDFTLVAEAAKRAQMAVLARDLENIGF</sequence>
<dbReference type="AlphaFoldDB" id="A0AA38VIV9"/>
<accession>A0AA38VIV9</accession>
<name>A0AA38VIV9_9PEZI</name>
<proteinExistence type="predicted"/>
<organism evidence="2 3">
    <name type="scientific">Coniochaeta hoffmannii</name>
    <dbReference type="NCBI Taxonomy" id="91930"/>
    <lineage>
        <taxon>Eukaryota</taxon>
        <taxon>Fungi</taxon>
        <taxon>Dikarya</taxon>
        <taxon>Ascomycota</taxon>
        <taxon>Pezizomycotina</taxon>
        <taxon>Sordariomycetes</taxon>
        <taxon>Sordariomycetidae</taxon>
        <taxon>Coniochaetales</taxon>
        <taxon>Coniochaetaceae</taxon>
        <taxon>Coniochaeta</taxon>
    </lineage>
</organism>
<evidence type="ECO:0000256" key="1">
    <source>
        <dbReference type="SAM" id="MobiDB-lite"/>
    </source>
</evidence>
<evidence type="ECO:0000313" key="3">
    <source>
        <dbReference type="Proteomes" id="UP001174691"/>
    </source>
</evidence>
<feature type="compositionally biased region" description="Low complexity" evidence="1">
    <location>
        <begin position="1"/>
        <end position="26"/>
    </location>
</feature>